<proteinExistence type="inferred from homology"/>
<comment type="caution">
    <text evidence="3">The sequence shown here is derived from an EMBL/GenBank/DDBJ whole genome shotgun (WGS) entry which is preliminary data.</text>
</comment>
<evidence type="ECO:0000313" key="3">
    <source>
        <dbReference type="EMBL" id="KAL1598357.1"/>
    </source>
</evidence>
<sequence length="483" mass="51761">MARALKNNETSSYAANSAENAVTTDSIFRVNSVTKNFAMASALVLSRLSNKVITLDAPVRQLLPSFHLPPLDWADGGSEITLGMLASHTSGITRESFSTGFNQVLSIGKATADSIGELWANQTVDDVIGQVGNTSLMFRPGERSAYSNAGIGILGAAVASYYNEITREDLSWSQLVTQEILEPLNMTHSFFGAVQDELIPDVSVPGGENWADLVLGEGYNPAAGMWSSANDLSRYIHSLWLQPTPSLISPFNRRRSLKPVYALPDGKQQVGPGWEIHLHTVSTTSNTSDNDRNKTYSIYGKSGSGGGWRSWIDVVPNLGYGLVVLSQSSGLDGYETLYPASLYSDVQDILIPAFAEALAAQVKEKYAGTYGGGRDTGIITDVVSANAANRTTYARLEVQDQVLYMRELVVNGSSALGAIDLVNSPGQIVEVPYFSKPAGVVLEPAGGADESAQFGDGAQVFRMTAAGEETCNWFDYDGYDGSV</sequence>
<accession>A0ABR3R1V5</accession>
<dbReference type="Gene3D" id="3.40.710.10">
    <property type="entry name" value="DD-peptidase/beta-lactamase superfamily"/>
    <property type="match status" value="1"/>
</dbReference>
<dbReference type="Proteomes" id="UP001521222">
    <property type="component" value="Unassembled WGS sequence"/>
</dbReference>
<evidence type="ECO:0000259" key="2">
    <source>
        <dbReference type="Pfam" id="PF00144"/>
    </source>
</evidence>
<keyword evidence="4" id="KW-1185">Reference proteome</keyword>
<feature type="domain" description="Beta-lactamase-related" evidence="2">
    <location>
        <begin position="13"/>
        <end position="331"/>
    </location>
</feature>
<dbReference type="EMBL" id="JAKIXB020000023">
    <property type="protein sequence ID" value="KAL1598357.1"/>
    <property type="molecule type" value="Genomic_DNA"/>
</dbReference>
<dbReference type="InterPro" id="IPR051478">
    <property type="entry name" value="Beta-lactamase-like_AB/R"/>
</dbReference>
<evidence type="ECO:0000256" key="1">
    <source>
        <dbReference type="ARBA" id="ARBA00038473"/>
    </source>
</evidence>
<evidence type="ECO:0000313" key="4">
    <source>
        <dbReference type="Proteomes" id="UP001521222"/>
    </source>
</evidence>
<dbReference type="SUPFAM" id="SSF56601">
    <property type="entry name" value="beta-lactamase/transpeptidase-like"/>
    <property type="match status" value="1"/>
</dbReference>
<organism evidence="3 4">
    <name type="scientific">Nothophoma quercina</name>
    <dbReference type="NCBI Taxonomy" id="749835"/>
    <lineage>
        <taxon>Eukaryota</taxon>
        <taxon>Fungi</taxon>
        <taxon>Dikarya</taxon>
        <taxon>Ascomycota</taxon>
        <taxon>Pezizomycotina</taxon>
        <taxon>Dothideomycetes</taxon>
        <taxon>Pleosporomycetidae</taxon>
        <taxon>Pleosporales</taxon>
        <taxon>Pleosporineae</taxon>
        <taxon>Didymellaceae</taxon>
        <taxon>Nothophoma</taxon>
    </lineage>
</organism>
<dbReference type="PANTHER" id="PTHR22935">
    <property type="entry name" value="PENICILLIN-BINDING PROTEIN"/>
    <property type="match status" value="1"/>
</dbReference>
<reference evidence="3 4" key="1">
    <citation type="submission" date="2024-02" db="EMBL/GenBank/DDBJ databases">
        <title>De novo assembly and annotation of 12 fungi associated with fruit tree decline syndrome in Ontario, Canada.</title>
        <authorList>
            <person name="Sulman M."/>
            <person name="Ellouze W."/>
            <person name="Ilyukhin E."/>
        </authorList>
    </citation>
    <scope>NUCLEOTIDE SEQUENCE [LARGE SCALE GENOMIC DNA]</scope>
    <source>
        <strain evidence="3 4">M97-236</strain>
    </source>
</reference>
<gene>
    <name evidence="3" type="ORF">SLS59_007041</name>
</gene>
<protein>
    <recommendedName>
        <fullName evidence="2">Beta-lactamase-related domain-containing protein</fullName>
    </recommendedName>
</protein>
<dbReference type="InterPro" id="IPR001466">
    <property type="entry name" value="Beta-lactam-related"/>
</dbReference>
<comment type="similarity">
    <text evidence="1">Belongs to the beta-lactamase family.</text>
</comment>
<dbReference type="InterPro" id="IPR012338">
    <property type="entry name" value="Beta-lactam/transpept-like"/>
</dbReference>
<dbReference type="Pfam" id="PF00144">
    <property type="entry name" value="Beta-lactamase"/>
    <property type="match status" value="1"/>
</dbReference>
<dbReference type="PANTHER" id="PTHR22935:SF95">
    <property type="entry name" value="BETA-LACTAMASE-LIKE 1-RELATED"/>
    <property type="match status" value="1"/>
</dbReference>
<name>A0ABR3R1V5_9PLEO</name>